<protein>
    <submittedName>
        <fullName evidence="1">Uncharacterized protein</fullName>
    </submittedName>
</protein>
<dbReference type="AlphaFoldDB" id="A0AA37JS60"/>
<evidence type="ECO:0000313" key="2">
    <source>
        <dbReference type="Proteomes" id="UP001055048"/>
    </source>
</evidence>
<gene>
    <name evidence="1" type="ORF">CE91St12_18480</name>
</gene>
<proteinExistence type="predicted"/>
<accession>A0AA37JS60</accession>
<dbReference type="EMBL" id="BQNL01000001">
    <property type="protein sequence ID" value="GKH13638.1"/>
    <property type="molecule type" value="Genomic_DNA"/>
</dbReference>
<reference evidence="1" key="1">
    <citation type="submission" date="2022-01" db="EMBL/GenBank/DDBJ databases">
        <title>Novel bile acid biosynthetic pathways are enriched in the microbiome of centenarians.</title>
        <authorList>
            <person name="Sato Y."/>
            <person name="Atarashi K."/>
            <person name="Plichta R.D."/>
            <person name="Arai Y."/>
            <person name="Sasajima S."/>
            <person name="Kearney M.S."/>
            <person name="Suda W."/>
            <person name="Takeshita K."/>
            <person name="Sasaki T."/>
            <person name="Okamoto S."/>
            <person name="Skelly N.A."/>
            <person name="Okamura Y."/>
            <person name="Vlamakis H."/>
            <person name="Li Y."/>
            <person name="Tanoue T."/>
            <person name="Takei H."/>
            <person name="Nittono H."/>
            <person name="Narushima S."/>
            <person name="Irie J."/>
            <person name="Itoh H."/>
            <person name="Moriya K."/>
            <person name="Sugiura Y."/>
            <person name="Suematsu M."/>
            <person name="Moritoki N."/>
            <person name="Shibata S."/>
            <person name="Littman R.D."/>
            <person name="Fischbach A.M."/>
            <person name="Uwamino Y."/>
            <person name="Inoue T."/>
            <person name="Honda A."/>
            <person name="Hattori M."/>
            <person name="Murai T."/>
            <person name="Xavier J.R."/>
            <person name="Hirose N."/>
            <person name="Honda K."/>
        </authorList>
    </citation>
    <scope>NUCLEOTIDE SEQUENCE</scope>
    <source>
        <strain evidence="1">CE91-St12</strain>
    </source>
</reference>
<comment type="caution">
    <text evidence="1">The sequence shown here is derived from an EMBL/GenBank/DDBJ whole genome shotgun (WGS) entry which is preliminary data.</text>
</comment>
<dbReference type="Proteomes" id="UP001055048">
    <property type="component" value="Unassembled WGS sequence"/>
</dbReference>
<evidence type="ECO:0000313" key="1">
    <source>
        <dbReference type="EMBL" id="GKH13638.1"/>
    </source>
</evidence>
<sequence>MTKINDMWIYNNNFYDRLSELRKSNRLSSSKMRFLLKTNQIILIKHIERLPYEATIQGIYSNEQQSDSKVRLC</sequence>
<organism evidence="1 2">
    <name type="scientific">Bacteroides uniformis</name>
    <dbReference type="NCBI Taxonomy" id="820"/>
    <lineage>
        <taxon>Bacteria</taxon>
        <taxon>Pseudomonadati</taxon>
        <taxon>Bacteroidota</taxon>
        <taxon>Bacteroidia</taxon>
        <taxon>Bacteroidales</taxon>
        <taxon>Bacteroidaceae</taxon>
        <taxon>Bacteroides</taxon>
    </lineage>
</organism>
<name>A0AA37JS60_BACUN</name>